<feature type="transmembrane region" description="Helical" evidence="5">
    <location>
        <begin position="36"/>
        <end position="56"/>
    </location>
</feature>
<feature type="transmembrane region" description="Helical" evidence="5">
    <location>
        <begin position="62"/>
        <end position="82"/>
    </location>
</feature>
<dbReference type="EMBL" id="OBDZ01000011">
    <property type="protein sequence ID" value="SNY27842.1"/>
    <property type="molecule type" value="Genomic_DNA"/>
</dbReference>
<evidence type="ECO:0000313" key="7">
    <source>
        <dbReference type="EMBL" id="SNY27842.1"/>
    </source>
</evidence>
<organism evidence="7 8">
    <name type="scientific">Orenia metallireducens</name>
    <dbReference type="NCBI Taxonomy" id="1413210"/>
    <lineage>
        <taxon>Bacteria</taxon>
        <taxon>Bacillati</taxon>
        <taxon>Bacillota</taxon>
        <taxon>Clostridia</taxon>
        <taxon>Halanaerobiales</taxon>
        <taxon>Halobacteroidaceae</taxon>
        <taxon>Orenia</taxon>
    </lineage>
</organism>
<evidence type="ECO:0000256" key="4">
    <source>
        <dbReference type="ARBA" id="ARBA00023136"/>
    </source>
</evidence>
<accession>A0A285GWF6</accession>
<dbReference type="PANTHER" id="PTHR40060:SF1">
    <property type="entry name" value="UPF0316 PROTEIN YEBE"/>
    <property type="match status" value="1"/>
</dbReference>
<evidence type="ECO:0000256" key="3">
    <source>
        <dbReference type="ARBA" id="ARBA00022989"/>
    </source>
</evidence>
<evidence type="ECO:0000313" key="8">
    <source>
        <dbReference type="Proteomes" id="UP000219573"/>
    </source>
</evidence>
<protein>
    <submittedName>
        <fullName evidence="7">Uncharacterized protein YebE, UPF0316 family</fullName>
    </submittedName>
</protein>
<keyword evidence="1" id="KW-1003">Cell membrane</keyword>
<dbReference type="InterPro" id="IPR044035">
    <property type="entry name" value="DUF5698"/>
</dbReference>
<dbReference type="Proteomes" id="UP000219573">
    <property type="component" value="Unassembled WGS sequence"/>
</dbReference>
<gene>
    <name evidence="7" type="ORF">SAMN06265827_11196</name>
</gene>
<feature type="transmembrane region" description="Helical" evidence="5">
    <location>
        <begin position="6"/>
        <end position="24"/>
    </location>
</feature>
<keyword evidence="3 5" id="KW-1133">Transmembrane helix</keyword>
<keyword evidence="2 5" id="KW-0812">Transmembrane</keyword>
<name>A0A285GWF6_9FIRM</name>
<evidence type="ECO:0000256" key="2">
    <source>
        <dbReference type="ARBA" id="ARBA00022692"/>
    </source>
</evidence>
<keyword evidence="8" id="KW-1185">Reference proteome</keyword>
<dbReference type="Pfam" id="PF18955">
    <property type="entry name" value="DUF5698"/>
    <property type="match status" value="1"/>
</dbReference>
<dbReference type="RefSeq" id="WP_097017759.1">
    <property type="nucleotide sequence ID" value="NZ_OBDZ01000011.1"/>
</dbReference>
<proteinExistence type="predicted"/>
<evidence type="ECO:0000256" key="1">
    <source>
        <dbReference type="ARBA" id="ARBA00022475"/>
    </source>
</evidence>
<feature type="domain" description="DUF5698" evidence="6">
    <location>
        <begin position="23"/>
        <end position="79"/>
    </location>
</feature>
<sequence length="176" mass="20017">MVKVILWALLIFISRAIDVALGTLRVRMVVNKRRYLAATIGFFEVLIYILIVSKVLQDTSNIFNVIAYCAGFSCGTILGLNLEDHLSLNLLQATVMIEDNPCFLLKLIREAEFKADLLVRAEGVDNEIDVINVILAEERREELEEIIKSCENDPLVSFQSLSQSRNDYFYSLKNKI</sequence>
<dbReference type="OrthoDB" id="48231at2"/>
<dbReference type="AlphaFoldDB" id="A0A285GWF6"/>
<evidence type="ECO:0000256" key="5">
    <source>
        <dbReference type="SAM" id="Phobius"/>
    </source>
</evidence>
<reference evidence="8" key="1">
    <citation type="submission" date="2017-09" db="EMBL/GenBank/DDBJ databases">
        <authorList>
            <person name="Varghese N."/>
            <person name="Submissions S."/>
        </authorList>
    </citation>
    <scope>NUCLEOTIDE SEQUENCE [LARGE SCALE GENOMIC DNA]</scope>
    <source>
        <strain evidence="8">MSL47</strain>
    </source>
</reference>
<keyword evidence="4 5" id="KW-0472">Membrane</keyword>
<dbReference type="PANTHER" id="PTHR40060">
    <property type="entry name" value="UPF0316 PROTEIN YEBE"/>
    <property type="match status" value="1"/>
</dbReference>
<dbReference type="InterPro" id="IPR022930">
    <property type="entry name" value="UPF0316"/>
</dbReference>
<evidence type="ECO:0000259" key="6">
    <source>
        <dbReference type="Pfam" id="PF18955"/>
    </source>
</evidence>